<dbReference type="Pfam" id="PF00023">
    <property type="entry name" value="Ank"/>
    <property type="match status" value="1"/>
</dbReference>
<gene>
    <name evidence="2" type="ORF">N7460_007017</name>
</gene>
<reference evidence="2" key="1">
    <citation type="journal article" date="2023" name="IMA Fungus">
        <title>Comparative genomic study of the Penicillium genus elucidates a diverse pangenome and 15 lateral gene transfer events.</title>
        <authorList>
            <person name="Petersen C."/>
            <person name="Sorensen T."/>
            <person name="Nielsen M.R."/>
            <person name="Sondergaard T.E."/>
            <person name="Sorensen J.L."/>
            <person name="Fitzpatrick D.A."/>
            <person name="Frisvad J.C."/>
            <person name="Nielsen K.L."/>
        </authorList>
    </citation>
    <scope>NUCLEOTIDE SEQUENCE</scope>
    <source>
        <strain evidence="2">IBT 15450</strain>
    </source>
</reference>
<comment type="caution">
    <text evidence="2">The sequence shown here is derived from an EMBL/GenBank/DDBJ whole genome shotgun (WGS) entry which is preliminary data.</text>
</comment>
<dbReference type="Proteomes" id="UP001219568">
    <property type="component" value="Unassembled WGS sequence"/>
</dbReference>
<organism evidence="2 3">
    <name type="scientific">Penicillium canescens</name>
    <dbReference type="NCBI Taxonomy" id="5083"/>
    <lineage>
        <taxon>Eukaryota</taxon>
        <taxon>Fungi</taxon>
        <taxon>Dikarya</taxon>
        <taxon>Ascomycota</taxon>
        <taxon>Pezizomycotina</taxon>
        <taxon>Eurotiomycetes</taxon>
        <taxon>Eurotiomycetidae</taxon>
        <taxon>Eurotiales</taxon>
        <taxon>Aspergillaceae</taxon>
        <taxon>Penicillium</taxon>
    </lineage>
</organism>
<dbReference type="PROSITE" id="PS50297">
    <property type="entry name" value="ANK_REP_REGION"/>
    <property type="match status" value="1"/>
</dbReference>
<dbReference type="AlphaFoldDB" id="A0AAD6N8A0"/>
<feature type="repeat" description="ANK" evidence="1">
    <location>
        <begin position="37"/>
        <end position="69"/>
    </location>
</feature>
<protein>
    <submittedName>
        <fullName evidence="2">Uncharacterized protein</fullName>
    </submittedName>
</protein>
<name>A0AAD6N8A0_PENCN</name>
<proteinExistence type="predicted"/>
<sequence length="84" mass="9046">MAWSLMGGLYEDRLPPLVLEDMLLLEHGAVFNVEGGHYGNALQTASFGGHDQIVQLLLEHGANVNAQDGEYGYALQAACSEGRD</sequence>
<accession>A0AAD6N8A0</accession>
<keyword evidence="1" id="KW-0040">ANK repeat</keyword>
<evidence type="ECO:0000313" key="3">
    <source>
        <dbReference type="Proteomes" id="UP001219568"/>
    </source>
</evidence>
<keyword evidence="3" id="KW-1185">Reference proteome</keyword>
<dbReference type="PROSITE" id="PS50088">
    <property type="entry name" value="ANK_REPEAT"/>
    <property type="match status" value="1"/>
</dbReference>
<evidence type="ECO:0000313" key="2">
    <source>
        <dbReference type="EMBL" id="KAJ6041627.1"/>
    </source>
</evidence>
<evidence type="ECO:0000256" key="1">
    <source>
        <dbReference type="PROSITE-ProRule" id="PRU00023"/>
    </source>
</evidence>
<dbReference type="SUPFAM" id="SSF48403">
    <property type="entry name" value="Ankyrin repeat"/>
    <property type="match status" value="1"/>
</dbReference>
<dbReference type="Gene3D" id="1.25.40.20">
    <property type="entry name" value="Ankyrin repeat-containing domain"/>
    <property type="match status" value="1"/>
</dbReference>
<dbReference type="InterPro" id="IPR002110">
    <property type="entry name" value="Ankyrin_rpt"/>
</dbReference>
<reference evidence="2" key="2">
    <citation type="submission" date="2023-01" db="EMBL/GenBank/DDBJ databases">
        <authorList>
            <person name="Petersen C."/>
        </authorList>
    </citation>
    <scope>NUCLEOTIDE SEQUENCE</scope>
    <source>
        <strain evidence="2">IBT 15450</strain>
    </source>
</reference>
<dbReference type="InterPro" id="IPR036770">
    <property type="entry name" value="Ankyrin_rpt-contain_sf"/>
</dbReference>
<dbReference type="EMBL" id="JAQJZL010000005">
    <property type="protein sequence ID" value="KAJ6041627.1"/>
    <property type="molecule type" value="Genomic_DNA"/>
</dbReference>